<evidence type="ECO:0000256" key="4">
    <source>
        <dbReference type="ARBA" id="ARBA00022597"/>
    </source>
</evidence>
<dbReference type="GO" id="GO:0005886">
    <property type="term" value="C:plasma membrane"/>
    <property type="evidence" value="ECO:0007669"/>
    <property type="project" value="UniProtKB-SubCell"/>
</dbReference>
<sequence>MGAVLEFFQGFINLGAAVLLPFVIAILGKFFGMKIGHAIKSGLLVGIGFQGLVLSVNLLTTSVQPVMEYYKALGSGYDTLEVGFAALGAASWTVPFAVFVIPVIIVLNLVLVRLKITKVLNVDIWNFMHFLVPGALAYALSGNVFIGFFVAVACGLVVLFFAQWLAPKWGEFFGLEGTTCTTFAFCAWIYPITFLINKLIDLIPGLNKIDVNVDKIGKKLGVFGDPAIIGLFVGVLLALLTSQDFGSILTIGMGVAAAMVLIPRMVSIMMEGLTPMGNAANEYMHKKIGEDADIYIGMDIALGLGDPACITCAAIMIPITILLAFLVPGMRFFPLGILAEVCYLAPMCVLTSKGNIFRTLISMTIMMYMTLFFANMFIPEATQMMSVTGVHFDNLVTASHFGWNPGNLIVSLVHKLFGLFG</sequence>
<dbReference type="PANTHER" id="PTHR37324:SF2">
    <property type="entry name" value="PTS SYSTEM GALACTITOL-SPECIFIC EIIC COMPONENT"/>
    <property type="match status" value="1"/>
</dbReference>
<evidence type="ECO:0000256" key="9">
    <source>
        <dbReference type="SAM" id="Phobius"/>
    </source>
</evidence>
<evidence type="ECO:0000256" key="5">
    <source>
        <dbReference type="ARBA" id="ARBA00022683"/>
    </source>
</evidence>
<dbReference type="GO" id="GO:0015577">
    <property type="term" value="F:galactitol transmembrane transporter activity"/>
    <property type="evidence" value="ECO:0007669"/>
    <property type="project" value="InterPro"/>
</dbReference>
<protein>
    <submittedName>
        <fullName evidence="11">PTS galactitol transporter subunit IIC</fullName>
    </submittedName>
</protein>
<reference evidence="12" key="1">
    <citation type="journal article" date="2017" name="Sci. Rep.">
        <title>Determination of the Genome and Primary Transcriptome of Syngas Fermenting Eubacterium limosum ATCC 8486.</title>
        <authorList>
            <person name="Song Y."/>
            <person name="Shin J."/>
            <person name="Jeong Y."/>
            <person name="Jin S."/>
            <person name="Lee J.K."/>
            <person name="Kim D.R."/>
            <person name="Kim S.C."/>
            <person name="Cho S."/>
            <person name="Cho B.K."/>
        </authorList>
    </citation>
    <scope>NUCLEOTIDE SEQUENCE [LARGE SCALE GENOMIC DNA]</scope>
    <source>
        <strain evidence="12">ATCC 8486</strain>
    </source>
</reference>
<evidence type="ECO:0000256" key="2">
    <source>
        <dbReference type="ARBA" id="ARBA00022448"/>
    </source>
</evidence>
<dbReference type="PROSITE" id="PS51104">
    <property type="entry name" value="PTS_EIIC_TYPE_2"/>
    <property type="match status" value="1"/>
</dbReference>
<dbReference type="KEGG" id="elim:B2M23_10955"/>
<gene>
    <name evidence="11" type="ORF">B2M23_10955</name>
</gene>
<feature type="transmembrane region" description="Helical" evidence="9">
    <location>
        <begin position="308"/>
        <end position="326"/>
    </location>
</feature>
<evidence type="ECO:0000256" key="7">
    <source>
        <dbReference type="ARBA" id="ARBA00022989"/>
    </source>
</evidence>
<dbReference type="EMBL" id="CP019962">
    <property type="protein sequence ID" value="ARD66024.1"/>
    <property type="molecule type" value="Genomic_DNA"/>
</dbReference>
<evidence type="ECO:0000256" key="3">
    <source>
        <dbReference type="ARBA" id="ARBA00022475"/>
    </source>
</evidence>
<keyword evidence="6 9" id="KW-0812">Transmembrane</keyword>
<dbReference type="PIRSF" id="PIRSF006304">
    <property type="entry name" value="GatC"/>
    <property type="match status" value="1"/>
</dbReference>
<evidence type="ECO:0000259" key="10">
    <source>
        <dbReference type="PROSITE" id="PS51104"/>
    </source>
</evidence>
<organism evidence="11 12">
    <name type="scientific">Eubacterium limosum</name>
    <dbReference type="NCBI Taxonomy" id="1736"/>
    <lineage>
        <taxon>Bacteria</taxon>
        <taxon>Bacillati</taxon>
        <taxon>Bacillota</taxon>
        <taxon>Clostridia</taxon>
        <taxon>Eubacteriales</taxon>
        <taxon>Eubacteriaceae</taxon>
        <taxon>Eubacterium</taxon>
    </lineage>
</organism>
<evidence type="ECO:0000256" key="6">
    <source>
        <dbReference type="ARBA" id="ARBA00022692"/>
    </source>
</evidence>
<name>A0AAC9QUN1_EUBLI</name>
<dbReference type="RefSeq" id="WP_038353586.1">
    <property type="nucleotide sequence ID" value="NZ_CP019962.1"/>
</dbReference>
<evidence type="ECO:0000313" key="12">
    <source>
        <dbReference type="Proteomes" id="UP000192391"/>
    </source>
</evidence>
<keyword evidence="8 9" id="KW-0472">Membrane</keyword>
<feature type="domain" description="PTS EIIC type-2" evidence="10">
    <location>
        <begin position="8"/>
        <end position="421"/>
    </location>
</feature>
<dbReference type="PANTHER" id="PTHR37324">
    <property type="entry name" value="PTS SYSTEM GALACTITOL-SPECIFIC EIIC COMPONENT"/>
    <property type="match status" value="1"/>
</dbReference>
<dbReference type="InterPro" id="IPR013014">
    <property type="entry name" value="PTS_EIIC_2"/>
</dbReference>
<evidence type="ECO:0000256" key="1">
    <source>
        <dbReference type="ARBA" id="ARBA00004651"/>
    </source>
</evidence>
<dbReference type="Pfam" id="PF03611">
    <property type="entry name" value="EIIC-GAT"/>
    <property type="match status" value="1"/>
</dbReference>
<keyword evidence="7 9" id="KW-1133">Transmembrane helix</keyword>
<dbReference type="InterPro" id="IPR004703">
    <property type="entry name" value="PTS_sugar-sp_permease"/>
</dbReference>
<feature type="transmembrane region" description="Helical" evidence="9">
    <location>
        <begin position="12"/>
        <end position="31"/>
    </location>
</feature>
<keyword evidence="5" id="KW-0598">Phosphotransferase system</keyword>
<keyword evidence="3" id="KW-1003">Cell membrane</keyword>
<dbReference type="GO" id="GO:0009401">
    <property type="term" value="P:phosphoenolpyruvate-dependent sugar phosphotransferase system"/>
    <property type="evidence" value="ECO:0007669"/>
    <property type="project" value="UniProtKB-KW"/>
</dbReference>
<feature type="transmembrane region" description="Helical" evidence="9">
    <location>
        <begin position="135"/>
        <end position="162"/>
    </location>
</feature>
<feature type="transmembrane region" description="Helical" evidence="9">
    <location>
        <begin position="220"/>
        <end position="239"/>
    </location>
</feature>
<comment type="subcellular location">
    <subcellularLocation>
        <location evidence="1">Cell membrane</location>
        <topology evidence="1">Multi-pass membrane protein</topology>
    </subcellularLocation>
</comment>
<feature type="transmembrane region" description="Helical" evidence="9">
    <location>
        <begin position="43"/>
        <end position="63"/>
    </location>
</feature>
<dbReference type="AlphaFoldDB" id="A0AAC9QUN1"/>
<feature type="transmembrane region" description="Helical" evidence="9">
    <location>
        <begin position="245"/>
        <end position="266"/>
    </location>
</feature>
<evidence type="ECO:0000256" key="8">
    <source>
        <dbReference type="ARBA" id="ARBA00023136"/>
    </source>
</evidence>
<keyword evidence="2" id="KW-0813">Transport</keyword>
<feature type="transmembrane region" description="Helical" evidence="9">
    <location>
        <begin position="357"/>
        <end position="378"/>
    </location>
</feature>
<keyword evidence="4" id="KW-0762">Sugar transport</keyword>
<dbReference type="Proteomes" id="UP000192391">
    <property type="component" value="Chromosome"/>
</dbReference>
<feature type="transmembrane region" description="Helical" evidence="9">
    <location>
        <begin position="83"/>
        <end position="114"/>
    </location>
</feature>
<accession>A0AAC9QUN1</accession>
<proteinExistence type="predicted"/>
<evidence type="ECO:0000313" key="11">
    <source>
        <dbReference type="EMBL" id="ARD66024.1"/>
    </source>
</evidence>
<dbReference type="InterPro" id="IPR013853">
    <property type="entry name" value="EIIC-GAT"/>
</dbReference>
<feature type="transmembrane region" description="Helical" evidence="9">
    <location>
        <begin position="182"/>
        <end position="200"/>
    </location>
</feature>